<proteinExistence type="predicted"/>
<dbReference type="AlphaFoldDB" id="A0A9D3LYT8"/>
<organism evidence="2 3">
    <name type="scientific">Anguilla anguilla</name>
    <name type="common">European freshwater eel</name>
    <name type="synonym">Muraena anguilla</name>
    <dbReference type="NCBI Taxonomy" id="7936"/>
    <lineage>
        <taxon>Eukaryota</taxon>
        <taxon>Metazoa</taxon>
        <taxon>Chordata</taxon>
        <taxon>Craniata</taxon>
        <taxon>Vertebrata</taxon>
        <taxon>Euteleostomi</taxon>
        <taxon>Actinopterygii</taxon>
        <taxon>Neopterygii</taxon>
        <taxon>Teleostei</taxon>
        <taxon>Anguilliformes</taxon>
        <taxon>Anguillidae</taxon>
        <taxon>Anguilla</taxon>
    </lineage>
</organism>
<evidence type="ECO:0000313" key="2">
    <source>
        <dbReference type="EMBL" id="KAG5839477.1"/>
    </source>
</evidence>
<dbReference type="Proteomes" id="UP001044222">
    <property type="component" value="Chromosome 11"/>
</dbReference>
<protein>
    <submittedName>
        <fullName evidence="2">Uncharacterized protein</fullName>
    </submittedName>
</protein>
<feature type="region of interest" description="Disordered" evidence="1">
    <location>
        <begin position="106"/>
        <end position="254"/>
    </location>
</feature>
<evidence type="ECO:0000313" key="3">
    <source>
        <dbReference type="Proteomes" id="UP001044222"/>
    </source>
</evidence>
<evidence type="ECO:0000256" key="1">
    <source>
        <dbReference type="SAM" id="MobiDB-lite"/>
    </source>
</evidence>
<dbReference type="OMA" id="DWELPEA"/>
<feature type="compositionally biased region" description="Low complexity" evidence="1">
    <location>
        <begin position="153"/>
        <end position="166"/>
    </location>
</feature>
<feature type="compositionally biased region" description="Low complexity" evidence="1">
    <location>
        <begin position="199"/>
        <end position="211"/>
    </location>
</feature>
<name>A0A9D3LYT8_ANGAN</name>
<accession>A0A9D3LYT8</accession>
<dbReference type="EMBL" id="JAFIRN010000011">
    <property type="protein sequence ID" value="KAG5839477.1"/>
    <property type="molecule type" value="Genomic_DNA"/>
</dbReference>
<gene>
    <name evidence="2" type="ORF">ANANG_G00205400</name>
</gene>
<reference evidence="2" key="1">
    <citation type="submission" date="2021-01" db="EMBL/GenBank/DDBJ databases">
        <title>A chromosome-scale assembly of European eel, Anguilla anguilla.</title>
        <authorList>
            <person name="Henkel C."/>
            <person name="Jong-Raadsen S.A."/>
            <person name="Dufour S."/>
            <person name="Weltzien F.-A."/>
            <person name="Palstra A.P."/>
            <person name="Pelster B."/>
            <person name="Spaink H.P."/>
            <person name="Van Den Thillart G.E."/>
            <person name="Jansen H."/>
            <person name="Zahm M."/>
            <person name="Klopp C."/>
            <person name="Cedric C."/>
            <person name="Louis A."/>
            <person name="Berthelot C."/>
            <person name="Parey E."/>
            <person name="Roest Crollius H."/>
            <person name="Montfort J."/>
            <person name="Robinson-Rechavi M."/>
            <person name="Bucao C."/>
            <person name="Bouchez O."/>
            <person name="Gislard M."/>
            <person name="Lluch J."/>
            <person name="Milhes M."/>
            <person name="Lampietro C."/>
            <person name="Lopez Roques C."/>
            <person name="Donnadieu C."/>
            <person name="Braasch I."/>
            <person name="Desvignes T."/>
            <person name="Postlethwait J."/>
            <person name="Bobe J."/>
            <person name="Guiguen Y."/>
            <person name="Dirks R."/>
        </authorList>
    </citation>
    <scope>NUCLEOTIDE SEQUENCE</scope>
    <source>
        <strain evidence="2">Tag_6206</strain>
        <tissue evidence="2">Liver</tissue>
    </source>
</reference>
<comment type="caution">
    <text evidence="2">The sequence shown here is derived from an EMBL/GenBank/DDBJ whole genome shotgun (WGS) entry which is preliminary data.</text>
</comment>
<dbReference type="OrthoDB" id="8964861at2759"/>
<keyword evidence="3" id="KW-1185">Reference proteome</keyword>
<feature type="compositionally biased region" description="Low complexity" evidence="1">
    <location>
        <begin position="118"/>
        <end position="144"/>
    </location>
</feature>
<sequence>MGGRLSRKKKGYEVGDTIVGQAEAAVAGTVEATTEAAQEVSAELVEGAAAASQEVSSTLEATAEAAAEVVKEAIAAAESVPAAVSEVPKAEEVADITQEVVSTVVSDVPSAEVTVPSEEITSTEPAPAETAPEPEQEATAAEEPVTAEEEPATTEPESAPEPNTETIQSESADLPAETIPGLQAEIEAAATGTVSDLISTSASGAEEAAGTKADDTGAPGEEATVENGDCEIADSSAGPPAPLELNSESQEQVLQPAVEQLAEECLNGIGLPAEPPKEQTDCELKKDWELPEAIGELGEAVSAPVNQVVDLV</sequence>